<reference evidence="1 2" key="1">
    <citation type="journal article" date="2023" name="Science">
        <title>Complex scaffold remodeling in plant triterpene biosynthesis.</title>
        <authorList>
            <person name="De La Pena R."/>
            <person name="Hodgson H."/>
            <person name="Liu J.C."/>
            <person name="Stephenson M.J."/>
            <person name="Martin A.C."/>
            <person name="Owen C."/>
            <person name="Harkess A."/>
            <person name="Leebens-Mack J."/>
            <person name="Jimenez L.E."/>
            <person name="Osbourn A."/>
            <person name="Sattely E.S."/>
        </authorList>
    </citation>
    <scope>NUCLEOTIDE SEQUENCE [LARGE SCALE GENOMIC DNA]</scope>
    <source>
        <strain evidence="2">cv. JPN11</strain>
        <tissue evidence="1">Leaf</tissue>
    </source>
</reference>
<comment type="caution">
    <text evidence="1">The sequence shown here is derived from an EMBL/GenBank/DDBJ whole genome shotgun (WGS) entry which is preliminary data.</text>
</comment>
<proteinExistence type="predicted"/>
<keyword evidence="2" id="KW-1185">Reference proteome</keyword>
<evidence type="ECO:0000313" key="2">
    <source>
        <dbReference type="Proteomes" id="UP001164539"/>
    </source>
</evidence>
<accession>A0ACC1X2C1</accession>
<dbReference type="Proteomes" id="UP001164539">
    <property type="component" value="Chromosome 12"/>
</dbReference>
<gene>
    <name evidence="1" type="ORF">OWV82_022204</name>
</gene>
<dbReference type="EMBL" id="CM051405">
    <property type="protein sequence ID" value="KAJ4705429.1"/>
    <property type="molecule type" value="Genomic_DNA"/>
</dbReference>
<sequence length="272" mass="31775">MDKTKKLWKPFSDVLRKALPSTCRLEASNYNYNFTSRIRLLSSSFSSSVQEYSFGRRQLSSENLGFCGRTFCSVTAEKVHNATCWNCNEAPKAVPFLFCNSCRSVQPVDHSVDYFQIFGLEKKYEIEDENLERKYKDWQKKLHPDLVHSKSKKEREYAAEQSARVIEAYRTLTNPLSRAIYILRLEGVEVNEEETVTEPELLTEIMEIREAVEDAADSQALNQIQSSMQEKLIHWSNSFASAFRNRKCDEARICIRRMTYYRRVNEEIAKKL</sequence>
<name>A0ACC1X2C1_MELAZ</name>
<protein>
    <submittedName>
        <fullName evidence="1">Iron-sulfur cluster co-chaperone protein HscB, mitochondrial-like</fullName>
    </submittedName>
</protein>
<organism evidence="1 2">
    <name type="scientific">Melia azedarach</name>
    <name type="common">Chinaberry tree</name>
    <dbReference type="NCBI Taxonomy" id="155640"/>
    <lineage>
        <taxon>Eukaryota</taxon>
        <taxon>Viridiplantae</taxon>
        <taxon>Streptophyta</taxon>
        <taxon>Embryophyta</taxon>
        <taxon>Tracheophyta</taxon>
        <taxon>Spermatophyta</taxon>
        <taxon>Magnoliopsida</taxon>
        <taxon>eudicotyledons</taxon>
        <taxon>Gunneridae</taxon>
        <taxon>Pentapetalae</taxon>
        <taxon>rosids</taxon>
        <taxon>malvids</taxon>
        <taxon>Sapindales</taxon>
        <taxon>Meliaceae</taxon>
        <taxon>Melia</taxon>
    </lineage>
</organism>
<evidence type="ECO:0000313" key="1">
    <source>
        <dbReference type="EMBL" id="KAJ4705429.1"/>
    </source>
</evidence>